<keyword evidence="1" id="KW-0808">Transferase</keyword>
<proteinExistence type="predicted"/>
<name>A0A5E7XWJ9_9SPHN</name>
<evidence type="ECO:0000313" key="1">
    <source>
        <dbReference type="EMBL" id="VVS98855.1"/>
    </source>
</evidence>
<dbReference type="Proteomes" id="UP000326857">
    <property type="component" value="Unassembled WGS sequence"/>
</dbReference>
<sequence length="68" mass="7304">MAIPTVLYALVVDDDPLILRHACDIPEVAGFNFHQAGTVEEAKAFMGDDADGVTLLFSDVASLVSVRR</sequence>
<reference evidence="1 2" key="1">
    <citation type="submission" date="2019-09" db="EMBL/GenBank/DDBJ databases">
        <authorList>
            <person name="Dittami M. S."/>
        </authorList>
    </citation>
    <scope>NUCLEOTIDE SEQUENCE [LARGE SCALE GENOMIC DNA]</scope>
    <source>
        <strain evidence="1">SPHINGO391</strain>
    </source>
</reference>
<dbReference type="RefSeq" id="WP_151989781.1">
    <property type="nucleotide sequence ID" value="NZ_LR701522.1"/>
</dbReference>
<gene>
    <name evidence="1" type="ORF">SPHINGO391_290016</name>
</gene>
<accession>A0A5E7XWJ9</accession>
<dbReference type="SUPFAM" id="SSF52172">
    <property type="entry name" value="CheY-like"/>
    <property type="match status" value="1"/>
</dbReference>
<keyword evidence="1" id="KW-0418">Kinase</keyword>
<protein>
    <submittedName>
        <fullName evidence="1">Histidine kinase</fullName>
    </submittedName>
</protein>
<dbReference type="GO" id="GO:0016301">
    <property type="term" value="F:kinase activity"/>
    <property type="evidence" value="ECO:0007669"/>
    <property type="project" value="UniProtKB-KW"/>
</dbReference>
<organism evidence="1 2">
    <name type="scientific">Sphingomonas aurantiaca</name>
    <dbReference type="NCBI Taxonomy" id="185949"/>
    <lineage>
        <taxon>Bacteria</taxon>
        <taxon>Pseudomonadati</taxon>
        <taxon>Pseudomonadota</taxon>
        <taxon>Alphaproteobacteria</taxon>
        <taxon>Sphingomonadales</taxon>
        <taxon>Sphingomonadaceae</taxon>
        <taxon>Sphingomonas</taxon>
    </lineage>
</organism>
<evidence type="ECO:0000313" key="2">
    <source>
        <dbReference type="Proteomes" id="UP000326857"/>
    </source>
</evidence>
<dbReference type="InterPro" id="IPR011006">
    <property type="entry name" value="CheY-like_superfamily"/>
</dbReference>
<dbReference type="EMBL" id="CABVLI010000022">
    <property type="protein sequence ID" value="VVS98855.1"/>
    <property type="molecule type" value="Genomic_DNA"/>
</dbReference>
<dbReference type="AlphaFoldDB" id="A0A5E7XWJ9"/>